<dbReference type="PANTHER" id="PTHR33823:SF4">
    <property type="entry name" value="GENERAL STRESS PROTEIN 16O"/>
    <property type="match status" value="1"/>
</dbReference>
<name>A0A420E5Y0_9ALTE</name>
<feature type="compositionally biased region" description="Basic and acidic residues" evidence="5">
    <location>
        <begin position="39"/>
        <end position="57"/>
    </location>
</feature>
<sequence>MLPTKADCSTMINEQEINVFKQKLLDELNNVTQRLEDHEAVKRDATETGDEVDRANQEESQQLLLNRRQHDLKLMKSLKDALRRIDSDDFGFCESCGDDISMPRLNARPESRYCIDCQDVRERSNGSMR</sequence>
<keyword evidence="9" id="KW-1185">Reference proteome</keyword>
<evidence type="ECO:0000259" key="6">
    <source>
        <dbReference type="Pfam" id="PF01258"/>
    </source>
</evidence>
<dbReference type="SUPFAM" id="SSF109635">
    <property type="entry name" value="DnaK suppressor protein DksA, alpha-hairpin domain"/>
    <property type="match status" value="1"/>
</dbReference>
<evidence type="ECO:0000256" key="2">
    <source>
        <dbReference type="ARBA" id="ARBA00022771"/>
    </source>
</evidence>
<gene>
    <name evidence="8" type="ORF">DBZ36_19275</name>
</gene>
<evidence type="ECO:0000256" key="3">
    <source>
        <dbReference type="ARBA" id="ARBA00022833"/>
    </source>
</evidence>
<organism evidence="8 9">
    <name type="scientific">Alginatibacterium sediminis</name>
    <dbReference type="NCBI Taxonomy" id="2164068"/>
    <lineage>
        <taxon>Bacteria</taxon>
        <taxon>Pseudomonadati</taxon>
        <taxon>Pseudomonadota</taxon>
        <taxon>Gammaproteobacteria</taxon>
        <taxon>Alteromonadales</taxon>
        <taxon>Alteromonadaceae</taxon>
        <taxon>Alginatibacterium</taxon>
    </lineage>
</organism>
<protein>
    <submittedName>
        <fullName evidence="8">Molecular chaperone DnaK</fullName>
    </submittedName>
</protein>
<dbReference type="AlphaFoldDB" id="A0A420E5Y0"/>
<dbReference type="Gene3D" id="1.20.120.910">
    <property type="entry name" value="DksA, coiled-coil domain"/>
    <property type="match status" value="1"/>
</dbReference>
<feature type="domain" description="Zinc finger DksA/TraR C4-type" evidence="6">
    <location>
        <begin position="89"/>
        <end position="123"/>
    </location>
</feature>
<feature type="domain" description="DnaK suppressor protein DksA N-terminal" evidence="7">
    <location>
        <begin position="17"/>
        <end position="85"/>
    </location>
</feature>
<dbReference type="GO" id="GO:0008270">
    <property type="term" value="F:zinc ion binding"/>
    <property type="evidence" value="ECO:0007669"/>
    <property type="project" value="UniProtKB-KW"/>
</dbReference>
<feature type="region of interest" description="Disordered" evidence="5">
    <location>
        <begin position="39"/>
        <end position="61"/>
    </location>
</feature>
<accession>A0A420E5Y0</accession>
<dbReference type="EMBL" id="RAQO01000012">
    <property type="protein sequence ID" value="RKF13203.1"/>
    <property type="molecule type" value="Genomic_DNA"/>
</dbReference>
<dbReference type="InterPro" id="IPR048489">
    <property type="entry name" value="DksA_N"/>
</dbReference>
<evidence type="ECO:0000313" key="9">
    <source>
        <dbReference type="Proteomes" id="UP000286482"/>
    </source>
</evidence>
<dbReference type="Pfam" id="PF01258">
    <property type="entry name" value="zf-dskA_traR"/>
    <property type="match status" value="1"/>
</dbReference>
<proteinExistence type="predicted"/>
<comment type="caution">
    <text evidence="8">The sequence shown here is derived from an EMBL/GenBank/DDBJ whole genome shotgun (WGS) entry which is preliminary data.</text>
</comment>
<dbReference type="PROSITE" id="PS01102">
    <property type="entry name" value="ZF_DKSA_1"/>
    <property type="match status" value="1"/>
</dbReference>
<reference evidence="8 9" key="1">
    <citation type="submission" date="2018-09" db="EMBL/GenBank/DDBJ databases">
        <authorList>
            <person name="Wang Z."/>
        </authorList>
    </citation>
    <scope>NUCLEOTIDE SEQUENCE [LARGE SCALE GENOMIC DNA]</scope>
    <source>
        <strain evidence="8 9">ALS 81</strain>
    </source>
</reference>
<dbReference type="InterPro" id="IPR000962">
    <property type="entry name" value="Znf_DskA_TraR"/>
</dbReference>
<dbReference type="SUPFAM" id="SSF57716">
    <property type="entry name" value="Glucocorticoid receptor-like (DNA-binding domain)"/>
    <property type="match status" value="1"/>
</dbReference>
<dbReference type="PROSITE" id="PS51128">
    <property type="entry name" value="ZF_DKSA_2"/>
    <property type="match status" value="1"/>
</dbReference>
<evidence type="ECO:0000256" key="5">
    <source>
        <dbReference type="SAM" id="MobiDB-lite"/>
    </source>
</evidence>
<dbReference type="OrthoDB" id="9803742at2"/>
<dbReference type="InterPro" id="IPR037187">
    <property type="entry name" value="DnaK_N"/>
</dbReference>
<dbReference type="RefSeq" id="WP_120356616.1">
    <property type="nucleotide sequence ID" value="NZ_RAQO01000012.1"/>
</dbReference>
<evidence type="ECO:0000313" key="8">
    <source>
        <dbReference type="EMBL" id="RKF13203.1"/>
    </source>
</evidence>
<evidence type="ECO:0000259" key="7">
    <source>
        <dbReference type="Pfam" id="PF21157"/>
    </source>
</evidence>
<dbReference type="PANTHER" id="PTHR33823">
    <property type="entry name" value="RNA POLYMERASE-BINDING TRANSCRIPTION FACTOR DKSA-RELATED"/>
    <property type="match status" value="1"/>
</dbReference>
<evidence type="ECO:0000256" key="4">
    <source>
        <dbReference type="PROSITE-ProRule" id="PRU00510"/>
    </source>
</evidence>
<feature type="zinc finger region" description="dksA C4-type" evidence="4">
    <location>
        <begin position="93"/>
        <end position="117"/>
    </location>
</feature>
<evidence type="ECO:0000256" key="1">
    <source>
        <dbReference type="ARBA" id="ARBA00022723"/>
    </source>
</evidence>
<dbReference type="InterPro" id="IPR020458">
    <property type="entry name" value="Znf_DskA_TraR_CS"/>
</dbReference>
<keyword evidence="3" id="KW-0862">Zinc</keyword>
<keyword evidence="1" id="KW-0479">Metal-binding</keyword>
<dbReference type="Pfam" id="PF21157">
    <property type="entry name" value="DksA_N"/>
    <property type="match status" value="1"/>
</dbReference>
<keyword evidence="2" id="KW-0863">Zinc-finger</keyword>
<dbReference type="Proteomes" id="UP000286482">
    <property type="component" value="Unassembled WGS sequence"/>
</dbReference>